<dbReference type="Pfam" id="PF01810">
    <property type="entry name" value="LysE"/>
    <property type="match status" value="1"/>
</dbReference>
<keyword evidence="5 6" id="KW-0472">Membrane</keyword>
<dbReference type="Proteomes" id="UP000244335">
    <property type="component" value="Unassembled WGS sequence"/>
</dbReference>
<feature type="transmembrane region" description="Helical" evidence="6">
    <location>
        <begin position="113"/>
        <end position="135"/>
    </location>
</feature>
<comment type="subcellular location">
    <subcellularLocation>
        <location evidence="1">Cell membrane</location>
        <topology evidence="1">Multi-pass membrane protein</topology>
    </subcellularLocation>
</comment>
<dbReference type="EMBL" id="QDFR01000008">
    <property type="protein sequence ID" value="PVE51094.1"/>
    <property type="molecule type" value="Genomic_DNA"/>
</dbReference>
<evidence type="ECO:0000313" key="7">
    <source>
        <dbReference type="EMBL" id="PVE51094.1"/>
    </source>
</evidence>
<reference evidence="7 8" key="1">
    <citation type="submission" date="2018-04" db="EMBL/GenBank/DDBJ databases">
        <authorList>
            <person name="Hagen T."/>
        </authorList>
    </citation>
    <scope>NUCLEOTIDE SEQUENCE [LARGE SCALE GENOMIC DNA]</scope>
    <source>
        <strain evidence="7 8">TPD7009</strain>
    </source>
</reference>
<feature type="transmembrane region" description="Helical" evidence="6">
    <location>
        <begin position="147"/>
        <end position="168"/>
    </location>
</feature>
<dbReference type="GO" id="GO:0015171">
    <property type="term" value="F:amino acid transmembrane transporter activity"/>
    <property type="evidence" value="ECO:0007669"/>
    <property type="project" value="TreeGrafter"/>
</dbReference>
<evidence type="ECO:0000256" key="4">
    <source>
        <dbReference type="ARBA" id="ARBA00022989"/>
    </source>
</evidence>
<accession>A0AA92H7T9</accession>
<evidence type="ECO:0000256" key="5">
    <source>
        <dbReference type="ARBA" id="ARBA00023136"/>
    </source>
</evidence>
<sequence>MSEFILFVGALFVVYLLPGPDMVLVLQTGASAGRGPAIATGAGLALARAAHVAFAGLGLAALLTTSPMAFEVVRFVGSAYLIWLGLEIMRSEYSGDDAIQINGPNQSSSHGTALWRGFLTNILNPKALLFCSVLLPQFIVPGEQGLGVQFLMLGMTLVVVGLAFDLTYATAGSLLSGWMSRRPLAQRAQSWTFAALLIGFALRLILMPHP</sequence>
<keyword evidence="2" id="KW-1003">Cell membrane</keyword>
<comment type="caution">
    <text evidence="7">The sequence shown here is derived from an EMBL/GenBank/DDBJ whole genome shotgun (WGS) entry which is preliminary data.</text>
</comment>
<evidence type="ECO:0000256" key="3">
    <source>
        <dbReference type="ARBA" id="ARBA00022692"/>
    </source>
</evidence>
<dbReference type="PIRSF" id="PIRSF006324">
    <property type="entry name" value="LeuE"/>
    <property type="match status" value="1"/>
</dbReference>
<evidence type="ECO:0000256" key="1">
    <source>
        <dbReference type="ARBA" id="ARBA00004651"/>
    </source>
</evidence>
<keyword evidence="4 6" id="KW-1133">Transmembrane helix</keyword>
<keyword evidence="3 6" id="KW-0812">Transmembrane</keyword>
<dbReference type="GO" id="GO:0005886">
    <property type="term" value="C:plasma membrane"/>
    <property type="evidence" value="ECO:0007669"/>
    <property type="project" value="UniProtKB-SubCell"/>
</dbReference>
<dbReference type="RefSeq" id="WP_116494017.1">
    <property type="nucleotide sequence ID" value="NZ_QDFR01000008.1"/>
</dbReference>
<feature type="transmembrane region" description="Helical" evidence="6">
    <location>
        <begin position="42"/>
        <end position="63"/>
    </location>
</feature>
<proteinExistence type="predicted"/>
<evidence type="ECO:0000256" key="6">
    <source>
        <dbReference type="SAM" id="Phobius"/>
    </source>
</evidence>
<protein>
    <submittedName>
        <fullName evidence="7">LysE family translocator</fullName>
    </submittedName>
</protein>
<name>A0AA92H7T9_RHIRH</name>
<dbReference type="PANTHER" id="PTHR30086:SF20">
    <property type="entry name" value="ARGININE EXPORTER PROTEIN ARGO-RELATED"/>
    <property type="match status" value="1"/>
</dbReference>
<dbReference type="AlphaFoldDB" id="A0AA92H7T9"/>
<feature type="transmembrane region" description="Helical" evidence="6">
    <location>
        <begin position="188"/>
        <end position="206"/>
    </location>
</feature>
<organism evidence="7 8">
    <name type="scientific">Rhizobium rhizogenes</name>
    <name type="common">Agrobacterium rhizogenes</name>
    <dbReference type="NCBI Taxonomy" id="359"/>
    <lineage>
        <taxon>Bacteria</taxon>
        <taxon>Pseudomonadati</taxon>
        <taxon>Pseudomonadota</taxon>
        <taxon>Alphaproteobacteria</taxon>
        <taxon>Hyphomicrobiales</taxon>
        <taxon>Rhizobiaceae</taxon>
        <taxon>Rhizobium/Agrobacterium group</taxon>
        <taxon>Rhizobium</taxon>
    </lineage>
</organism>
<evidence type="ECO:0000256" key="2">
    <source>
        <dbReference type="ARBA" id="ARBA00022475"/>
    </source>
</evidence>
<gene>
    <name evidence="7" type="ORF">DC430_18985</name>
</gene>
<evidence type="ECO:0000313" key="8">
    <source>
        <dbReference type="Proteomes" id="UP000244335"/>
    </source>
</evidence>
<dbReference type="InterPro" id="IPR001123">
    <property type="entry name" value="LeuE-type"/>
</dbReference>
<dbReference type="PANTHER" id="PTHR30086">
    <property type="entry name" value="ARGININE EXPORTER PROTEIN ARGO"/>
    <property type="match status" value="1"/>
</dbReference>